<sequence length="124" mass="14312">MSKRNSKKVTFERLNKLASDLEKTVDERPVEFGDIVGRELEYEPERRTFEDTLKRIVSKLNEQRDIAYKEKMDLVLAPLLEKANGDVNVLSQLITGIVENETLNPDEKVENPMQDSLNFDSVNE</sequence>
<gene>
    <name evidence="2" type="ORF">DEX24_10640</name>
</gene>
<accession>A0A2U3AKH6</accession>
<protein>
    <submittedName>
        <fullName evidence="2">Uncharacterized protein</fullName>
    </submittedName>
</protein>
<feature type="compositionally biased region" description="Polar residues" evidence="1">
    <location>
        <begin position="113"/>
        <end position="124"/>
    </location>
</feature>
<keyword evidence="3" id="KW-1185">Reference proteome</keyword>
<dbReference type="AlphaFoldDB" id="A0A2U3AKH6"/>
<feature type="region of interest" description="Disordered" evidence="1">
    <location>
        <begin position="105"/>
        <end position="124"/>
    </location>
</feature>
<evidence type="ECO:0000313" key="3">
    <source>
        <dbReference type="Proteomes" id="UP000245938"/>
    </source>
</evidence>
<reference evidence="2 3" key="1">
    <citation type="submission" date="2018-05" db="EMBL/GenBank/DDBJ databases">
        <title>Kurthia sibirica genome sequence.</title>
        <authorList>
            <person name="Maclea K.S."/>
            <person name="Goen A.E."/>
        </authorList>
    </citation>
    <scope>NUCLEOTIDE SEQUENCE [LARGE SCALE GENOMIC DNA]</scope>
    <source>
        <strain evidence="2 3">ATCC 49154</strain>
    </source>
</reference>
<dbReference type="Proteomes" id="UP000245938">
    <property type="component" value="Unassembled WGS sequence"/>
</dbReference>
<name>A0A2U3AKH6_9BACL</name>
<dbReference type="EMBL" id="QFVR01000013">
    <property type="protein sequence ID" value="PWI25022.1"/>
    <property type="molecule type" value="Genomic_DNA"/>
</dbReference>
<evidence type="ECO:0000256" key="1">
    <source>
        <dbReference type="SAM" id="MobiDB-lite"/>
    </source>
</evidence>
<dbReference type="RefSeq" id="WP_109306418.1">
    <property type="nucleotide sequence ID" value="NZ_BJUF01000004.1"/>
</dbReference>
<organism evidence="2 3">
    <name type="scientific">Kurthia sibirica</name>
    <dbReference type="NCBI Taxonomy" id="202750"/>
    <lineage>
        <taxon>Bacteria</taxon>
        <taxon>Bacillati</taxon>
        <taxon>Bacillota</taxon>
        <taxon>Bacilli</taxon>
        <taxon>Bacillales</taxon>
        <taxon>Caryophanaceae</taxon>
        <taxon>Kurthia</taxon>
    </lineage>
</organism>
<evidence type="ECO:0000313" key="2">
    <source>
        <dbReference type="EMBL" id="PWI25022.1"/>
    </source>
</evidence>
<proteinExistence type="predicted"/>
<comment type="caution">
    <text evidence="2">The sequence shown here is derived from an EMBL/GenBank/DDBJ whole genome shotgun (WGS) entry which is preliminary data.</text>
</comment>